<dbReference type="PANTHER" id="PTHR33964:SF9">
    <property type="match status" value="1"/>
</dbReference>
<feature type="compositionally biased region" description="Basic and acidic residues" evidence="1">
    <location>
        <begin position="640"/>
        <end position="649"/>
    </location>
</feature>
<feature type="compositionally biased region" description="Pro residues" evidence="1">
    <location>
        <begin position="699"/>
        <end position="709"/>
    </location>
</feature>
<feature type="region of interest" description="Disordered" evidence="1">
    <location>
        <begin position="314"/>
        <end position="723"/>
    </location>
</feature>
<dbReference type="PANTHER" id="PTHR33964">
    <property type="entry name" value="RE45066P-RELATED"/>
    <property type="match status" value="1"/>
</dbReference>
<feature type="compositionally biased region" description="Basic and acidic residues" evidence="1">
    <location>
        <begin position="581"/>
        <end position="592"/>
    </location>
</feature>
<organism evidence="2 3">
    <name type="scientific">Amphibalanus amphitrite</name>
    <name type="common">Striped barnacle</name>
    <name type="synonym">Balanus amphitrite</name>
    <dbReference type="NCBI Taxonomy" id="1232801"/>
    <lineage>
        <taxon>Eukaryota</taxon>
        <taxon>Metazoa</taxon>
        <taxon>Ecdysozoa</taxon>
        <taxon>Arthropoda</taxon>
        <taxon>Crustacea</taxon>
        <taxon>Multicrustacea</taxon>
        <taxon>Cirripedia</taxon>
        <taxon>Thoracica</taxon>
        <taxon>Thoracicalcarea</taxon>
        <taxon>Balanomorpha</taxon>
        <taxon>Balanoidea</taxon>
        <taxon>Balanidae</taxon>
        <taxon>Amphibalaninae</taxon>
        <taxon>Amphibalanus</taxon>
    </lineage>
</organism>
<evidence type="ECO:0000313" key="3">
    <source>
        <dbReference type="Proteomes" id="UP000440578"/>
    </source>
</evidence>
<reference evidence="2 3" key="1">
    <citation type="submission" date="2019-07" db="EMBL/GenBank/DDBJ databases">
        <title>Draft genome assembly of a fouling barnacle, Amphibalanus amphitrite (Darwin, 1854): The first reference genome for Thecostraca.</title>
        <authorList>
            <person name="Kim W."/>
        </authorList>
    </citation>
    <scope>NUCLEOTIDE SEQUENCE [LARGE SCALE GENOMIC DNA]</scope>
    <source>
        <strain evidence="2">SNU_AA5</strain>
        <tissue evidence="2">Soma without cirri and trophi</tissue>
    </source>
</reference>
<feature type="compositionally biased region" description="Polar residues" evidence="1">
    <location>
        <begin position="671"/>
        <end position="680"/>
    </location>
</feature>
<proteinExistence type="predicted"/>
<dbReference type="EMBL" id="VIIS01000200">
    <property type="protein sequence ID" value="KAF0312007.1"/>
    <property type="molecule type" value="Genomic_DNA"/>
</dbReference>
<feature type="compositionally biased region" description="Basic and acidic residues" evidence="1">
    <location>
        <begin position="449"/>
        <end position="472"/>
    </location>
</feature>
<dbReference type="Proteomes" id="UP000440578">
    <property type="component" value="Unassembled WGS sequence"/>
</dbReference>
<keyword evidence="3" id="KW-1185">Reference proteome</keyword>
<dbReference type="AlphaFoldDB" id="A0A6A4WY50"/>
<protein>
    <submittedName>
        <fullName evidence="2">Uncharacterized protein</fullName>
    </submittedName>
</protein>
<evidence type="ECO:0000313" key="2">
    <source>
        <dbReference type="EMBL" id="KAF0312007.1"/>
    </source>
</evidence>
<evidence type="ECO:0000256" key="1">
    <source>
        <dbReference type="SAM" id="MobiDB-lite"/>
    </source>
</evidence>
<gene>
    <name evidence="2" type="ORF">FJT64_017228</name>
</gene>
<comment type="caution">
    <text evidence="2">The sequence shown here is derived from an EMBL/GenBank/DDBJ whole genome shotgun (WGS) entry which is preliminary data.</text>
</comment>
<feature type="compositionally biased region" description="Low complexity" evidence="1">
    <location>
        <begin position="375"/>
        <end position="390"/>
    </location>
</feature>
<feature type="compositionally biased region" description="Basic and acidic residues" evidence="1">
    <location>
        <begin position="519"/>
        <end position="540"/>
    </location>
</feature>
<name>A0A6A4WY50_AMPAM</name>
<dbReference type="OrthoDB" id="6418170at2759"/>
<feature type="compositionally biased region" description="Basic and acidic residues" evidence="1">
    <location>
        <begin position="314"/>
        <end position="324"/>
    </location>
</feature>
<feature type="compositionally biased region" description="Basic and acidic residues" evidence="1">
    <location>
        <begin position="208"/>
        <end position="250"/>
    </location>
</feature>
<feature type="compositionally biased region" description="Basic and acidic residues" evidence="1">
    <location>
        <begin position="362"/>
        <end position="374"/>
    </location>
</feature>
<feature type="region of interest" description="Disordered" evidence="1">
    <location>
        <begin position="198"/>
        <end position="277"/>
    </location>
</feature>
<feature type="compositionally biased region" description="Polar residues" evidence="1">
    <location>
        <begin position="619"/>
        <end position="639"/>
    </location>
</feature>
<sequence length="775" mass="83945">MHSLQGGPVTAAAAAGGAAHLDSCQQLAQPLVTETRMVVPATHEELATVCRNWRLFVDCINKFVMSGYSRQQKLAFNGAVQTAVKSVHKMCSDPDYSKEYLEHAPCIQKMTMDKSRCGEDYTKMADAVINAAPDSDVCCRYLRFRSCVAADPGCDDKPSGNRLTMFVNTFLDNGLQVFVHKCHSSLFTLDSCEEAGSQGGWQSIRGDNGADWRHADSDGPRYGLRRPDLVRDHPEHHTKQRDFPTEERHPNYSQERTSYDQERSGFGQEYSSYGPERSDYFQERSDYEQGPSDFGSEHPADYHWERVDSELGLERTDHHQRSAPDRITPVAVDEMEHHGGRPSADAPRLARGEPARAPTGAEHQEHGQLLRIQERTGAAAGPADRTAAGPSAPHSAGQWTELAPRQEHEELMQAGVGLRPEGPDRRLGGPERPYIIPDRPDQPAGPVREALRAEVGGRRLSDPVEVGGRRLPDPVGVGGRRPSDPVGVGGAPAVSVSSPDGWSRLLPAGTLAARGRPAFMDRIDRPARRDGSAWRRDGADPQRGGTDSQWDRTDPRWGGTDPQQGGTDPQRGGTDPQRGGTDPRRGGTDPEPARGPQSWPGQPSAAPDSPVGQAAGPGRSQTGSERSPSGTDRQFPLQTESRDPFRESSNDQSGDPFRESSNDQSGDPFRGSSNDQSSDPARSPARAGSQGPSRGSPIGPRPSPSPPAPAASTTAYRGWFQPQSSTPVWVVSNALEDRYARAERRRSDSAGGAPLPGRGLLLLLAAASLLRWGAC</sequence>
<accession>A0A6A4WY50</accession>